<proteinExistence type="predicted"/>
<comment type="caution">
    <text evidence="1">The sequence shown here is derived from an EMBL/GenBank/DDBJ whole genome shotgun (WGS) entry which is preliminary data.</text>
</comment>
<evidence type="ECO:0000313" key="2">
    <source>
        <dbReference type="Proteomes" id="UP000499080"/>
    </source>
</evidence>
<gene>
    <name evidence="1" type="ORF">AVEN_200314_1</name>
</gene>
<dbReference type="Proteomes" id="UP000499080">
    <property type="component" value="Unassembled WGS sequence"/>
</dbReference>
<evidence type="ECO:0000313" key="1">
    <source>
        <dbReference type="EMBL" id="GBN21332.1"/>
    </source>
</evidence>
<protein>
    <submittedName>
        <fullName evidence="1">Uncharacterized protein</fullName>
    </submittedName>
</protein>
<dbReference type="AlphaFoldDB" id="A0A4Y2M3K0"/>
<dbReference type="OrthoDB" id="6449489at2759"/>
<dbReference type="EMBL" id="BGPR01006721">
    <property type="protein sequence ID" value="GBN21332.1"/>
    <property type="molecule type" value="Genomic_DNA"/>
</dbReference>
<reference evidence="1 2" key="1">
    <citation type="journal article" date="2019" name="Sci. Rep.">
        <title>Orb-weaving spider Araneus ventricosus genome elucidates the spidroin gene catalogue.</title>
        <authorList>
            <person name="Kono N."/>
            <person name="Nakamura H."/>
            <person name="Ohtoshi R."/>
            <person name="Moran D.A.P."/>
            <person name="Shinohara A."/>
            <person name="Yoshida Y."/>
            <person name="Fujiwara M."/>
            <person name="Mori M."/>
            <person name="Tomita M."/>
            <person name="Arakawa K."/>
        </authorList>
    </citation>
    <scope>NUCLEOTIDE SEQUENCE [LARGE SCALE GENOMIC DNA]</scope>
</reference>
<sequence>MPVFSKKNTHCLNVTNGTSVNQVRNVQGDTLQNESIRFGVLSDDMYKLNKRNLDADMQILSRPEGLEVLDEGVYLDGLHKGLFSMDLMHVTSHPPTRDLPEAAIGQS</sequence>
<keyword evidence="2" id="KW-1185">Reference proteome</keyword>
<organism evidence="1 2">
    <name type="scientific">Araneus ventricosus</name>
    <name type="common">Orbweaver spider</name>
    <name type="synonym">Epeira ventricosa</name>
    <dbReference type="NCBI Taxonomy" id="182803"/>
    <lineage>
        <taxon>Eukaryota</taxon>
        <taxon>Metazoa</taxon>
        <taxon>Ecdysozoa</taxon>
        <taxon>Arthropoda</taxon>
        <taxon>Chelicerata</taxon>
        <taxon>Arachnida</taxon>
        <taxon>Araneae</taxon>
        <taxon>Araneomorphae</taxon>
        <taxon>Entelegynae</taxon>
        <taxon>Araneoidea</taxon>
        <taxon>Araneidae</taxon>
        <taxon>Araneus</taxon>
    </lineage>
</organism>
<name>A0A4Y2M3K0_ARAVE</name>
<accession>A0A4Y2M3K0</accession>